<evidence type="ECO:0000313" key="1">
    <source>
        <dbReference type="EMBL" id="WVZ13444.1"/>
    </source>
</evidence>
<dbReference type="Proteomes" id="UP001374535">
    <property type="component" value="Chromosome 4"/>
</dbReference>
<dbReference type="Pfam" id="PF00197">
    <property type="entry name" value="Kunitz_legume"/>
    <property type="match status" value="1"/>
</dbReference>
<dbReference type="Gene3D" id="2.80.10.50">
    <property type="match status" value="1"/>
</dbReference>
<keyword evidence="2" id="KW-1185">Reference proteome</keyword>
<name>A0AAQ3S2N0_VIGMU</name>
<dbReference type="SMART" id="SM00452">
    <property type="entry name" value="STI"/>
    <property type="match status" value="1"/>
</dbReference>
<gene>
    <name evidence="1" type="ORF">V8G54_011010</name>
</gene>
<accession>A0AAQ3S2N0</accession>
<dbReference type="InterPro" id="IPR002160">
    <property type="entry name" value="Prot_inh_Kunz-lg"/>
</dbReference>
<dbReference type="AlphaFoldDB" id="A0AAQ3S2N0"/>
<evidence type="ECO:0008006" key="3">
    <source>
        <dbReference type="Google" id="ProtNLM"/>
    </source>
</evidence>
<dbReference type="GO" id="GO:0004866">
    <property type="term" value="F:endopeptidase inhibitor activity"/>
    <property type="evidence" value="ECO:0007669"/>
    <property type="project" value="InterPro"/>
</dbReference>
<organism evidence="1 2">
    <name type="scientific">Vigna mungo</name>
    <name type="common">Black gram</name>
    <name type="synonym">Phaseolus mungo</name>
    <dbReference type="NCBI Taxonomy" id="3915"/>
    <lineage>
        <taxon>Eukaryota</taxon>
        <taxon>Viridiplantae</taxon>
        <taxon>Streptophyta</taxon>
        <taxon>Embryophyta</taxon>
        <taxon>Tracheophyta</taxon>
        <taxon>Spermatophyta</taxon>
        <taxon>Magnoliopsida</taxon>
        <taxon>eudicotyledons</taxon>
        <taxon>Gunneridae</taxon>
        <taxon>Pentapetalae</taxon>
        <taxon>rosids</taxon>
        <taxon>fabids</taxon>
        <taxon>Fabales</taxon>
        <taxon>Fabaceae</taxon>
        <taxon>Papilionoideae</taxon>
        <taxon>50 kb inversion clade</taxon>
        <taxon>NPAAA clade</taxon>
        <taxon>indigoferoid/millettioid clade</taxon>
        <taxon>Phaseoleae</taxon>
        <taxon>Vigna</taxon>
    </lineage>
</organism>
<dbReference type="PANTHER" id="PTHR33107">
    <property type="entry name" value="KUNITZ TRYPSIN INHIBITOR 2"/>
    <property type="match status" value="1"/>
</dbReference>
<dbReference type="CDD" id="cd23375">
    <property type="entry name" value="beta-trefoil_STI_VvMLP-like"/>
    <property type="match status" value="1"/>
</dbReference>
<proteinExistence type="predicted"/>
<sequence length="247" mass="27410">MSHKTVARFVIRIELYSKSKSSNYKASRKIKKSVMKNMLLAFVLLFALSSQPLLGAADASPEQVVDTSGKKLRVGLRYYIVPFTPYIGCSRYGICFKSGGLSLASLGESCPLDVVFVGGSRGLPLSFSPVDPKKGVVRVSTDLNIMFSTDHTSCAEYSPVWKLDHFDVAKGQRFVTTGGSVGNPGWGTIRNWFKIEKFEDAYKIVYCPTLFPSSKHLCKDVGLFLYEKAYQRLALSDVPFKVKFQLA</sequence>
<reference evidence="1 2" key="1">
    <citation type="journal article" date="2023" name="Life. Sci Alliance">
        <title>Evolutionary insights into 3D genome organization and epigenetic landscape of Vigna mungo.</title>
        <authorList>
            <person name="Junaid A."/>
            <person name="Singh B."/>
            <person name="Bhatia S."/>
        </authorList>
    </citation>
    <scope>NUCLEOTIDE SEQUENCE [LARGE SCALE GENOMIC DNA]</scope>
    <source>
        <strain evidence="1">Urdbean</strain>
    </source>
</reference>
<protein>
    <recommendedName>
        <fullName evidence="3">Miraculin-like</fullName>
    </recommendedName>
</protein>
<dbReference type="SUPFAM" id="SSF50386">
    <property type="entry name" value="STI-like"/>
    <property type="match status" value="1"/>
</dbReference>
<evidence type="ECO:0000313" key="2">
    <source>
        <dbReference type="Proteomes" id="UP001374535"/>
    </source>
</evidence>
<dbReference type="InterPro" id="IPR011065">
    <property type="entry name" value="Kunitz_inhibitor_STI-like_sf"/>
</dbReference>
<dbReference type="EMBL" id="CP144697">
    <property type="protein sequence ID" value="WVZ13444.1"/>
    <property type="molecule type" value="Genomic_DNA"/>
</dbReference>
<dbReference type="PANTHER" id="PTHR33107:SF77">
    <property type="entry name" value="KUNITZ TYPE TRYPSIN INHIBITOR _ MIRACULIN"/>
    <property type="match status" value="1"/>
</dbReference>